<dbReference type="STRING" id="550983.A4R26_00185"/>
<reference evidence="3" key="1">
    <citation type="submission" date="2016-04" db="EMBL/GenBank/DDBJ databases">
        <authorList>
            <person name="Chen L."/>
            <person name="Zhuang W."/>
            <person name="Wang G."/>
        </authorList>
    </citation>
    <scope>NUCLEOTIDE SEQUENCE [LARGE SCALE GENOMIC DNA]</scope>
    <source>
        <strain evidence="3">208</strain>
    </source>
</reference>
<dbReference type="EMBL" id="LWBP01000001">
    <property type="protein sequence ID" value="OQP68265.1"/>
    <property type="molecule type" value="Genomic_DNA"/>
</dbReference>
<evidence type="ECO:0000313" key="2">
    <source>
        <dbReference type="EMBL" id="OQP68265.1"/>
    </source>
</evidence>
<evidence type="ECO:0000256" key="1">
    <source>
        <dbReference type="SAM" id="MobiDB-lite"/>
    </source>
</evidence>
<feature type="compositionally biased region" description="Basic and acidic residues" evidence="1">
    <location>
        <begin position="910"/>
        <end position="931"/>
    </location>
</feature>
<sequence>MSNQYFSIQQLGFAIGFSSKEKGYELQNRISRLYHQQLHALLQSFFYRTVPEDVLIRKDSLLLDLGRLSYNELETELPKRLEKALAEQFAVFLLNDNNGQPAAGGFESLPAAGGYESLLEYFLTTGTLPWQASVHPHLTWQVMLQELYKRQRDALGRLLCKLGRLPAVRVRLAFQSAAEDLQQIITAAEPVEAPFILAYKKKMEAIQQEKQLVRSDAVGFRQAIAYFILTYLFEEKESLFSKKAFIKSVLYQMAAHYNISFTGLLQVLYDALPAAVTAARSTGSLFGLIQALFMESRSSIIQAEYTGNDASEHTPSAAGALALVEYFLVTGRLPKQATAKGAFTWQAVLDELYERDRDGLNLLLRRLGREHPVRKRLAYQLTEEALQKVFEVLEPVEAPFIIVYKKNIVEVQYDKQLVMAAGTDLRRAVSFFILTYLLEERESIFSKRMFIKSVLRQMAGHYNVSFPDLLAVLYEAVPAENITGSQQASFFQTIRDIYREEQFAPGSRGVTASGTFSTRVNRSIADALHYFLQHGAMPWWVKEKNGQAPGTLLQQLYTHSVEDALQLLKSAGMQQRSKQRFVWQFPEPLLYKVFSHLPGWNGAMAIVELTIQFIEAIPALRRISWQSLKYAMLDAVWSSYIKQGYNAFNETHFYQLVLEHLAYVTTIDRLEIGDLFREAIGRESAALINAGSDETLRRFGRAIDLFSAGNTVTAAGAAGRIRHDQLDPLLRSYAGTAAAVSGRDRLQQVIGLLEYYLTWNRFPDRLLTGSRQEQDNLLEAMLLLLYHENREGLKRVLQSDKHSATARMRLHHLFTSGKGGEFKQASLFLDAYMEKDALQYIKEMAGNRSIASEAGFNHLLEKAKAGMGEGMATLLRDLLRKIKAGINLPAVDKEIMQMLQVPERRLQQRADEEVQKKQQEAAARKKEEETNKALQRQLQQELQMQKEARQKQPMLSNKTEQLYVTNAGLVLLHPFLGTYFTRLNLMNEGQFVNREAQARAVHLLQYLAYNTTEHPEHELVLNKILCNYPLHEPLPLEITPEPNETGLSAELLQVVIQRSGKLSGSTVDGFRVSFLHREGVLTETEAAWTLRVEQRGYDMILQTLPWAFGMIKFSWMDKPVEVEWV</sequence>
<dbReference type="RefSeq" id="WP_081158425.1">
    <property type="nucleotide sequence ID" value="NZ_LWBP01000001.1"/>
</dbReference>
<proteinExistence type="predicted"/>
<comment type="caution">
    <text evidence="2">The sequence shown here is derived from an EMBL/GenBank/DDBJ whole genome shotgun (WGS) entry which is preliminary data.</text>
</comment>
<accession>A0A1V9GC62</accession>
<evidence type="ECO:0000313" key="3">
    <source>
        <dbReference type="Proteomes" id="UP000192276"/>
    </source>
</evidence>
<dbReference type="AlphaFoldDB" id="A0A1V9GC62"/>
<name>A0A1V9GC62_9BACT</name>
<keyword evidence="3" id="KW-1185">Reference proteome</keyword>
<dbReference type="OrthoDB" id="1488184at2"/>
<feature type="region of interest" description="Disordered" evidence="1">
    <location>
        <begin position="910"/>
        <end position="933"/>
    </location>
</feature>
<organism evidence="2 3">
    <name type="scientific">Niastella populi</name>
    <dbReference type="NCBI Taxonomy" id="550983"/>
    <lineage>
        <taxon>Bacteria</taxon>
        <taxon>Pseudomonadati</taxon>
        <taxon>Bacteroidota</taxon>
        <taxon>Chitinophagia</taxon>
        <taxon>Chitinophagales</taxon>
        <taxon>Chitinophagaceae</taxon>
        <taxon>Niastella</taxon>
    </lineage>
</organism>
<dbReference type="Proteomes" id="UP000192276">
    <property type="component" value="Unassembled WGS sequence"/>
</dbReference>
<dbReference type="Pfam" id="PF19268">
    <property type="entry name" value="CIS_TMP"/>
    <property type="match status" value="4"/>
</dbReference>
<protein>
    <submittedName>
        <fullName evidence="2">Uncharacterized protein</fullName>
    </submittedName>
</protein>
<dbReference type="InterPro" id="IPR045538">
    <property type="entry name" value="CIS_TMP"/>
</dbReference>
<gene>
    <name evidence="2" type="ORF">A4R26_00185</name>
</gene>